<dbReference type="Proteomes" id="UP001437256">
    <property type="component" value="Unassembled WGS sequence"/>
</dbReference>
<feature type="compositionally biased region" description="Polar residues" evidence="1">
    <location>
        <begin position="23"/>
        <end position="34"/>
    </location>
</feature>
<accession>A0ABR2Z924</accession>
<evidence type="ECO:0000256" key="1">
    <source>
        <dbReference type="SAM" id="MobiDB-lite"/>
    </source>
</evidence>
<evidence type="ECO:0000313" key="3">
    <source>
        <dbReference type="Proteomes" id="UP001437256"/>
    </source>
</evidence>
<feature type="compositionally biased region" description="Basic and acidic residues" evidence="1">
    <location>
        <begin position="1"/>
        <end position="10"/>
    </location>
</feature>
<feature type="region of interest" description="Disordered" evidence="1">
    <location>
        <begin position="1"/>
        <end position="65"/>
    </location>
</feature>
<comment type="caution">
    <text evidence="2">The sequence shown here is derived from an EMBL/GenBank/DDBJ whole genome shotgun (WGS) entry which is preliminary data.</text>
</comment>
<evidence type="ECO:0000313" key="2">
    <source>
        <dbReference type="EMBL" id="KAL0057404.1"/>
    </source>
</evidence>
<protein>
    <submittedName>
        <fullName evidence="2">Uncharacterized protein</fullName>
    </submittedName>
</protein>
<gene>
    <name evidence="2" type="ORF">AAF712_015954</name>
</gene>
<name>A0ABR2Z924_9AGAR</name>
<proteinExistence type="predicted"/>
<feature type="compositionally biased region" description="Basic and acidic residues" evidence="1">
    <location>
        <begin position="40"/>
        <end position="65"/>
    </location>
</feature>
<dbReference type="EMBL" id="JBBXMP010000550">
    <property type="protein sequence ID" value="KAL0057404.1"/>
    <property type="molecule type" value="Genomic_DNA"/>
</dbReference>
<organism evidence="2 3">
    <name type="scientific">Marasmius tenuissimus</name>
    <dbReference type="NCBI Taxonomy" id="585030"/>
    <lineage>
        <taxon>Eukaryota</taxon>
        <taxon>Fungi</taxon>
        <taxon>Dikarya</taxon>
        <taxon>Basidiomycota</taxon>
        <taxon>Agaricomycotina</taxon>
        <taxon>Agaricomycetes</taxon>
        <taxon>Agaricomycetidae</taxon>
        <taxon>Agaricales</taxon>
        <taxon>Marasmiineae</taxon>
        <taxon>Marasmiaceae</taxon>
        <taxon>Marasmius</taxon>
    </lineage>
</organism>
<reference evidence="2 3" key="1">
    <citation type="submission" date="2024-05" db="EMBL/GenBank/DDBJ databases">
        <title>A draft genome resource for the thread blight pathogen Marasmius tenuissimus strain MS-2.</title>
        <authorList>
            <person name="Yulfo-Soto G.E."/>
            <person name="Baruah I.K."/>
            <person name="Amoako-Attah I."/>
            <person name="Bukari Y."/>
            <person name="Meinhardt L.W."/>
            <person name="Bailey B.A."/>
            <person name="Cohen S.P."/>
        </authorList>
    </citation>
    <scope>NUCLEOTIDE SEQUENCE [LARGE SCALE GENOMIC DNA]</scope>
    <source>
        <strain evidence="2 3">MS-2</strain>
    </source>
</reference>
<keyword evidence="3" id="KW-1185">Reference proteome</keyword>
<sequence>MHEGVRDDLHVALSHKPALLRSRANSPDKPTQESAYPAKDPIDTDAVGRDESTQDLEDTKTHEEKVFKGTIPTNLMGDIIKMELRVRGFKDRMELLTVSKRLHR</sequence>